<keyword evidence="2" id="KW-1185">Reference proteome</keyword>
<protein>
    <submittedName>
        <fullName evidence="1">Uncharacterized protein (DUF433 family)</fullName>
    </submittedName>
</protein>
<comment type="caution">
    <text evidence="1">The sequence shown here is derived from an EMBL/GenBank/DDBJ whole genome shotgun (WGS) entry which is preliminary data.</text>
</comment>
<dbReference type="Pfam" id="PF04255">
    <property type="entry name" value="DUF433"/>
    <property type="match status" value="1"/>
</dbReference>
<reference evidence="1 2" key="1">
    <citation type="submission" date="2020-03" db="EMBL/GenBank/DDBJ databases">
        <title>Genomic Encyclopedia of Type Strains, Phase IV (KMG-IV): sequencing the most valuable type-strain genomes for metagenomic binning, comparative biology and taxonomic classification.</title>
        <authorList>
            <person name="Goeker M."/>
        </authorList>
    </citation>
    <scope>NUCLEOTIDE SEQUENCE [LARGE SCALE GENOMIC DNA]</scope>
    <source>
        <strain evidence="1 2">DSM 102865</strain>
    </source>
</reference>
<evidence type="ECO:0000313" key="1">
    <source>
        <dbReference type="EMBL" id="NIJ51707.1"/>
    </source>
</evidence>
<proteinExistence type="predicted"/>
<sequence length="147" mass="16703">MTKKKTRNLNRSLASTEAKPTVVEFLDMTDSEIRELLKNVPKTFREFSSLDEHMNARYGQPGSEIRKRFLGKAQVFLANGIFESSAITVDPEILGGTPVFSGTRVTIQNLIDHLKTEELVESFLEDFDGVTKLQVMRVVRRIILFPD</sequence>
<accession>A0ABX0UFC6</accession>
<organism evidence="1 2">
    <name type="scientific">Dyadobacter arcticus</name>
    <dbReference type="NCBI Taxonomy" id="1078754"/>
    <lineage>
        <taxon>Bacteria</taxon>
        <taxon>Pseudomonadati</taxon>
        <taxon>Bacteroidota</taxon>
        <taxon>Cytophagia</taxon>
        <taxon>Cytophagales</taxon>
        <taxon>Spirosomataceae</taxon>
        <taxon>Dyadobacter</taxon>
    </lineage>
</organism>
<dbReference type="InterPro" id="IPR009057">
    <property type="entry name" value="Homeodomain-like_sf"/>
</dbReference>
<evidence type="ECO:0000313" key="2">
    <source>
        <dbReference type="Proteomes" id="UP001179181"/>
    </source>
</evidence>
<dbReference type="InterPro" id="IPR007367">
    <property type="entry name" value="DUF433"/>
</dbReference>
<dbReference type="SUPFAM" id="SSF46689">
    <property type="entry name" value="Homeodomain-like"/>
    <property type="match status" value="1"/>
</dbReference>
<dbReference type="Gene3D" id="1.10.10.10">
    <property type="entry name" value="Winged helix-like DNA-binding domain superfamily/Winged helix DNA-binding domain"/>
    <property type="match status" value="1"/>
</dbReference>
<name>A0ABX0UFC6_9BACT</name>
<dbReference type="Proteomes" id="UP001179181">
    <property type="component" value="Unassembled WGS sequence"/>
</dbReference>
<dbReference type="InterPro" id="IPR036388">
    <property type="entry name" value="WH-like_DNA-bd_sf"/>
</dbReference>
<gene>
    <name evidence="1" type="ORF">FHS68_000863</name>
</gene>
<dbReference type="EMBL" id="JAASQJ010000001">
    <property type="protein sequence ID" value="NIJ51707.1"/>
    <property type="molecule type" value="Genomic_DNA"/>
</dbReference>